<organism evidence="2">
    <name type="scientific">Arundo donax</name>
    <name type="common">Giant reed</name>
    <name type="synonym">Donax arundinaceus</name>
    <dbReference type="NCBI Taxonomy" id="35708"/>
    <lineage>
        <taxon>Eukaryota</taxon>
        <taxon>Viridiplantae</taxon>
        <taxon>Streptophyta</taxon>
        <taxon>Embryophyta</taxon>
        <taxon>Tracheophyta</taxon>
        <taxon>Spermatophyta</taxon>
        <taxon>Magnoliopsida</taxon>
        <taxon>Liliopsida</taxon>
        <taxon>Poales</taxon>
        <taxon>Poaceae</taxon>
        <taxon>PACMAD clade</taxon>
        <taxon>Arundinoideae</taxon>
        <taxon>Arundineae</taxon>
        <taxon>Arundo</taxon>
    </lineage>
</organism>
<name>A0A0A9B5T4_ARUDO</name>
<keyword evidence="1" id="KW-0472">Membrane</keyword>
<keyword evidence="1" id="KW-0812">Transmembrane</keyword>
<dbReference type="AlphaFoldDB" id="A0A0A9B5T4"/>
<sequence length="27" mass="3409">MPSLMYSYCYRGLLLWLLFSMMYSYLY</sequence>
<keyword evidence="1" id="KW-1133">Transmembrane helix</keyword>
<dbReference type="EMBL" id="GBRH01239184">
    <property type="protein sequence ID" value="JAD58711.1"/>
    <property type="molecule type" value="Transcribed_RNA"/>
</dbReference>
<reference evidence="2" key="2">
    <citation type="journal article" date="2015" name="Data Brief">
        <title>Shoot transcriptome of the giant reed, Arundo donax.</title>
        <authorList>
            <person name="Barrero R.A."/>
            <person name="Guerrero F.D."/>
            <person name="Moolhuijzen P."/>
            <person name="Goolsby J.A."/>
            <person name="Tidwell J."/>
            <person name="Bellgard S.E."/>
            <person name="Bellgard M.I."/>
        </authorList>
    </citation>
    <scope>NUCLEOTIDE SEQUENCE</scope>
    <source>
        <tissue evidence="2">Shoot tissue taken approximately 20 cm above the soil surface</tissue>
    </source>
</reference>
<feature type="transmembrane region" description="Helical" evidence="1">
    <location>
        <begin position="7"/>
        <end position="26"/>
    </location>
</feature>
<evidence type="ECO:0000313" key="2">
    <source>
        <dbReference type="EMBL" id="JAD58711.1"/>
    </source>
</evidence>
<proteinExistence type="predicted"/>
<reference evidence="2" key="1">
    <citation type="submission" date="2014-09" db="EMBL/GenBank/DDBJ databases">
        <authorList>
            <person name="Magalhaes I.L.F."/>
            <person name="Oliveira U."/>
            <person name="Santos F.R."/>
            <person name="Vidigal T.H.D.A."/>
            <person name="Brescovit A.D."/>
            <person name="Santos A.J."/>
        </authorList>
    </citation>
    <scope>NUCLEOTIDE SEQUENCE</scope>
    <source>
        <tissue evidence="2">Shoot tissue taken approximately 20 cm above the soil surface</tissue>
    </source>
</reference>
<evidence type="ECO:0000256" key="1">
    <source>
        <dbReference type="SAM" id="Phobius"/>
    </source>
</evidence>
<protein>
    <submittedName>
        <fullName evidence="2">Uncharacterized protein</fullName>
    </submittedName>
</protein>
<accession>A0A0A9B5T4</accession>